<evidence type="ECO:0000259" key="7">
    <source>
        <dbReference type="Pfam" id="PF06429"/>
    </source>
</evidence>
<accession>F2JGR6</accession>
<dbReference type="eggNOG" id="COG1749">
    <property type="taxonomic scope" value="Bacteria"/>
</dbReference>
<evidence type="ECO:0000259" key="8">
    <source>
        <dbReference type="Pfam" id="PF07559"/>
    </source>
</evidence>
<keyword evidence="10" id="KW-0969">Cilium</keyword>
<evidence type="ECO:0000259" key="9">
    <source>
        <dbReference type="Pfam" id="PF22692"/>
    </source>
</evidence>
<evidence type="ECO:0000256" key="2">
    <source>
        <dbReference type="ARBA" id="ARBA00009677"/>
    </source>
</evidence>
<organism evidence="10 11">
    <name type="scientific">Cellulosilyticum lentocellum (strain ATCC 49066 / DSM 5427 / NCIMB 11756 / RHM5)</name>
    <name type="common">Clostridium lentocellum</name>
    <dbReference type="NCBI Taxonomy" id="642492"/>
    <lineage>
        <taxon>Bacteria</taxon>
        <taxon>Bacillati</taxon>
        <taxon>Bacillota</taxon>
        <taxon>Clostridia</taxon>
        <taxon>Lachnospirales</taxon>
        <taxon>Cellulosilyticaceae</taxon>
        <taxon>Cellulosilyticum</taxon>
    </lineage>
</organism>
<name>F2JGR6_CELLD</name>
<dbReference type="AlphaFoldDB" id="F2JGR6"/>
<dbReference type="Gene3D" id="2.60.98.20">
    <property type="entry name" value="Flagellar hook protein FlgE"/>
    <property type="match status" value="1"/>
</dbReference>
<dbReference type="InterPro" id="IPR053967">
    <property type="entry name" value="LlgE_F_G-like_D1"/>
</dbReference>
<dbReference type="GO" id="GO:0009424">
    <property type="term" value="C:bacterial-type flagellum hook"/>
    <property type="evidence" value="ECO:0007669"/>
    <property type="project" value="TreeGrafter"/>
</dbReference>
<keyword evidence="10" id="KW-0966">Cell projection</keyword>
<protein>
    <recommendedName>
        <fullName evidence="3 5">Flagellar hook protein FlgE</fullName>
    </recommendedName>
</protein>
<dbReference type="InterPro" id="IPR037925">
    <property type="entry name" value="FlgE/F/G-like"/>
</dbReference>
<evidence type="ECO:0000256" key="4">
    <source>
        <dbReference type="ARBA" id="ARBA00023143"/>
    </source>
</evidence>
<feature type="domain" description="Flagellar basal body rod protein N-terminal" evidence="6">
    <location>
        <begin position="7"/>
        <end position="35"/>
    </location>
</feature>
<feature type="domain" description="Flagellar hook protein FlgE/F/G-like D1" evidence="9">
    <location>
        <begin position="97"/>
        <end position="152"/>
    </location>
</feature>
<feature type="domain" description="Flagellar basal-body/hook protein C-terminal" evidence="7">
    <location>
        <begin position="387"/>
        <end position="430"/>
    </location>
</feature>
<evidence type="ECO:0000313" key="10">
    <source>
        <dbReference type="EMBL" id="ADZ84158.1"/>
    </source>
</evidence>
<dbReference type="KEGG" id="cle:Clole_2452"/>
<keyword evidence="4 5" id="KW-0975">Bacterial flagellum</keyword>
<dbReference type="GO" id="GO:0005829">
    <property type="term" value="C:cytosol"/>
    <property type="evidence" value="ECO:0007669"/>
    <property type="project" value="TreeGrafter"/>
</dbReference>
<reference evidence="10 11" key="1">
    <citation type="journal article" date="2011" name="J. Bacteriol.">
        <title>Complete genome sequence of the cellulose-degrading bacterium Cellulosilyticum lentocellum.</title>
        <authorList>
            <consortium name="US DOE Joint Genome Institute"/>
            <person name="Miller D.A."/>
            <person name="Suen G."/>
            <person name="Bruce D."/>
            <person name="Copeland A."/>
            <person name="Cheng J.F."/>
            <person name="Detter C."/>
            <person name="Goodwin L.A."/>
            <person name="Han C.S."/>
            <person name="Hauser L.J."/>
            <person name="Land M.L."/>
            <person name="Lapidus A."/>
            <person name="Lucas S."/>
            <person name="Meincke L."/>
            <person name="Pitluck S."/>
            <person name="Tapia R."/>
            <person name="Teshima H."/>
            <person name="Woyke T."/>
            <person name="Fox B.G."/>
            <person name="Angert E.R."/>
            <person name="Currie C.R."/>
        </authorList>
    </citation>
    <scope>NUCLEOTIDE SEQUENCE [LARGE SCALE GENOMIC DNA]</scope>
    <source>
        <strain evidence="11">ATCC 49066 / DSM 5427 / NCIMB 11756 / RHM5</strain>
    </source>
</reference>
<dbReference type="InterPro" id="IPR020013">
    <property type="entry name" value="Flagellar_FlgE/F/G"/>
</dbReference>
<evidence type="ECO:0000259" key="6">
    <source>
        <dbReference type="Pfam" id="PF00460"/>
    </source>
</evidence>
<keyword evidence="11" id="KW-1185">Reference proteome</keyword>
<dbReference type="Pfam" id="PF07559">
    <property type="entry name" value="FlgE_D2"/>
    <property type="match status" value="1"/>
</dbReference>
<dbReference type="GO" id="GO:0009425">
    <property type="term" value="C:bacterial-type flagellum basal body"/>
    <property type="evidence" value="ECO:0007669"/>
    <property type="project" value="UniProtKB-SubCell"/>
</dbReference>
<dbReference type="InterPro" id="IPR010930">
    <property type="entry name" value="Flg_bb/hook_C_dom"/>
</dbReference>
<proteinExistence type="inferred from homology"/>
<dbReference type="InterPro" id="IPR001444">
    <property type="entry name" value="Flag_bb_rod_N"/>
</dbReference>
<evidence type="ECO:0000313" key="11">
    <source>
        <dbReference type="Proteomes" id="UP000008467"/>
    </source>
</evidence>
<feature type="domain" description="Flagellar hook protein FlgE D2" evidence="8">
    <location>
        <begin position="184"/>
        <end position="315"/>
    </location>
</feature>
<comment type="subcellular location">
    <subcellularLocation>
        <location evidence="1 5">Bacterial flagellum basal body</location>
    </subcellularLocation>
</comment>
<dbReference type="PANTHER" id="PTHR30435:SF1">
    <property type="entry name" value="FLAGELLAR HOOK PROTEIN FLGE"/>
    <property type="match status" value="1"/>
</dbReference>
<dbReference type="GO" id="GO:0071978">
    <property type="term" value="P:bacterial-type flagellum-dependent swarming motility"/>
    <property type="evidence" value="ECO:0007669"/>
    <property type="project" value="TreeGrafter"/>
</dbReference>
<dbReference type="RefSeq" id="WP_013657451.1">
    <property type="nucleotide sequence ID" value="NC_015275.1"/>
</dbReference>
<dbReference type="Pfam" id="PF06429">
    <property type="entry name" value="Flg_bbr_C"/>
    <property type="match status" value="1"/>
</dbReference>
<dbReference type="InterPro" id="IPR037058">
    <property type="entry name" value="Falgellar_hook_FlgE_sf"/>
</dbReference>
<comment type="function">
    <text evidence="5">A flexible structure which links the flagellar filament to the drive apparatus in the basal body.</text>
</comment>
<dbReference type="InterPro" id="IPR011491">
    <property type="entry name" value="FlgE_D2"/>
</dbReference>
<comment type="similarity">
    <text evidence="2 5">Belongs to the flagella basal body rod proteins family.</text>
</comment>
<sequence>MMRSMFSAVSGLRVHQTRMDVIGNNIANVNTIGYKSQRVTFNDVFSQTLSSASAASDETGRGGRNPMQVGLGVNVSSIDMLMTQGAAQRTDNPFDLMINGEGFIVVGDTNGTYFTRAGALRADVDGNLIIANGMKVKGWTAQLNEETNKYEIVKGEAGSINLADPNFVSSKPKVTDKLQLSGNLNSTSTKEETNFRFYDSLGNYYSLATTLTPSTDKVDGYSVWEMKLGDIKDANGNKLNGTLSPDTAVKLYFDTNGKLASVGAVPGATGNATSIDLEIENTDKTSTFAEKITIDFSSMTQYASASTIDPKTINGNAAGKMIGYEIGGDGVITASYDNGDMRILAQVVVAKFDNPEGLEKVGDNLYKVTPNSGEFDGIGTVGTFNTGVLEMSNVDLSSEFTDMIVTQRGFQANSRIISVSDEMLQELTNLKR</sequence>
<evidence type="ECO:0000256" key="1">
    <source>
        <dbReference type="ARBA" id="ARBA00004117"/>
    </source>
</evidence>
<dbReference type="Pfam" id="PF22692">
    <property type="entry name" value="LlgE_F_G_D1"/>
    <property type="match status" value="1"/>
</dbReference>
<dbReference type="Pfam" id="PF00460">
    <property type="entry name" value="Flg_bb_rod"/>
    <property type="match status" value="1"/>
</dbReference>
<dbReference type="HOGENOM" id="CLU_013687_2_4_9"/>
<dbReference type="NCBIfam" id="TIGR03506">
    <property type="entry name" value="FlgEFG_subfam"/>
    <property type="match status" value="1"/>
</dbReference>
<evidence type="ECO:0000256" key="5">
    <source>
        <dbReference type="RuleBase" id="RU362116"/>
    </source>
</evidence>
<dbReference type="STRING" id="642492.Clole_2452"/>
<dbReference type="PANTHER" id="PTHR30435">
    <property type="entry name" value="FLAGELLAR PROTEIN"/>
    <property type="match status" value="1"/>
</dbReference>
<keyword evidence="10" id="KW-0282">Flagellum</keyword>
<dbReference type="Proteomes" id="UP000008467">
    <property type="component" value="Chromosome"/>
</dbReference>
<dbReference type="EMBL" id="CP002582">
    <property type="protein sequence ID" value="ADZ84158.1"/>
    <property type="molecule type" value="Genomic_DNA"/>
</dbReference>
<dbReference type="SUPFAM" id="SSF117143">
    <property type="entry name" value="Flagellar hook protein flgE"/>
    <property type="match status" value="1"/>
</dbReference>
<evidence type="ECO:0000256" key="3">
    <source>
        <dbReference type="ARBA" id="ARBA00019015"/>
    </source>
</evidence>
<gene>
    <name evidence="10" type="ordered locus">Clole_2452</name>
</gene>